<keyword evidence="9" id="KW-1185">Reference proteome</keyword>
<organism evidence="8 9">
    <name type="scientific">Psychrobacter aestuarii</name>
    <dbReference type="NCBI Taxonomy" id="556327"/>
    <lineage>
        <taxon>Bacteria</taxon>
        <taxon>Pseudomonadati</taxon>
        <taxon>Pseudomonadota</taxon>
        <taxon>Gammaproteobacteria</taxon>
        <taxon>Moraxellales</taxon>
        <taxon>Moraxellaceae</taxon>
        <taxon>Psychrobacter</taxon>
    </lineage>
</organism>
<dbReference type="InterPro" id="IPR044862">
    <property type="entry name" value="Pro_4_hyd_alph_FE2OG_OXY"/>
</dbReference>
<evidence type="ECO:0000256" key="3">
    <source>
        <dbReference type="ARBA" id="ARBA00022896"/>
    </source>
</evidence>
<accession>A0ABN0VWN2</accession>
<proteinExistence type="predicted"/>
<keyword evidence="3" id="KW-0847">Vitamin C</keyword>
<dbReference type="PROSITE" id="PS51471">
    <property type="entry name" value="FE2OG_OXY"/>
    <property type="match status" value="1"/>
</dbReference>
<protein>
    <recommendedName>
        <fullName evidence="7">Fe2OG dioxygenase domain-containing protein</fullName>
    </recommendedName>
</protein>
<evidence type="ECO:0000256" key="2">
    <source>
        <dbReference type="ARBA" id="ARBA00022723"/>
    </source>
</evidence>
<dbReference type="InterPro" id="IPR006620">
    <property type="entry name" value="Pro_4_hyd_alph"/>
</dbReference>
<keyword evidence="2" id="KW-0479">Metal-binding</keyword>
<dbReference type="Proteomes" id="UP001501787">
    <property type="component" value="Unassembled WGS sequence"/>
</dbReference>
<comment type="caution">
    <text evidence="8">The sequence shown here is derived from an EMBL/GenBank/DDBJ whole genome shotgun (WGS) entry which is preliminary data.</text>
</comment>
<dbReference type="SMART" id="SM00702">
    <property type="entry name" value="P4Hc"/>
    <property type="match status" value="1"/>
</dbReference>
<keyword evidence="5" id="KW-0560">Oxidoreductase</keyword>
<evidence type="ECO:0000313" key="8">
    <source>
        <dbReference type="EMBL" id="GAA0318774.1"/>
    </source>
</evidence>
<evidence type="ECO:0000256" key="4">
    <source>
        <dbReference type="ARBA" id="ARBA00022964"/>
    </source>
</evidence>
<evidence type="ECO:0000256" key="5">
    <source>
        <dbReference type="ARBA" id="ARBA00023002"/>
    </source>
</evidence>
<keyword evidence="6" id="KW-0408">Iron</keyword>
<dbReference type="SUPFAM" id="SSF51197">
    <property type="entry name" value="Clavaminate synthase-like"/>
    <property type="match status" value="1"/>
</dbReference>
<evidence type="ECO:0000256" key="6">
    <source>
        <dbReference type="ARBA" id="ARBA00023004"/>
    </source>
</evidence>
<dbReference type="Gene3D" id="2.60.120.620">
    <property type="entry name" value="q2cbj1_9rhob like domain"/>
    <property type="match status" value="1"/>
</dbReference>
<dbReference type="RefSeq" id="WP_201505030.1">
    <property type="nucleotide sequence ID" value="NZ_BAAAFR010000004.1"/>
</dbReference>
<dbReference type="PANTHER" id="PTHR12907:SF26">
    <property type="entry name" value="HIF PROLYL HYDROXYLASE, ISOFORM C"/>
    <property type="match status" value="1"/>
</dbReference>
<dbReference type="PANTHER" id="PTHR12907">
    <property type="entry name" value="EGL NINE HOMOLOG-RELATED"/>
    <property type="match status" value="1"/>
</dbReference>
<evidence type="ECO:0000313" key="9">
    <source>
        <dbReference type="Proteomes" id="UP001501787"/>
    </source>
</evidence>
<dbReference type="EMBL" id="BAAAFR010000004">
    <property type="protein sequence ID" value="GAA0318774.1"/>
    <property type="molecule type" value="Genomic_DNA"/>
</dbReference>
<dbReference type="InterPro" id="IPR005123">
    <property type="entry name" value="Oxoglu/Fe-dep_dioxygenase_dom"/>
</dbReference>
<comment type="cofactor">
    <cofactor evidence="1">
        <name>L-ascorbate</name>
        <dbReference type="ChEBI" id="CHEBI:38290"/>
    </cofactor>
</comment>
<dbReference type="InterPro" id="IPR051559">
    <property type="entry name" value="HIF_prolyl_hydroxylases"/>
</dbReference>
<evidence type="ECO:0000259" key="7">
    <source>
        <dbReference type="PROSITE" id="PS51471"/>
    </source>
</evidence>
<name>A0ABN0VWN2_9GAMM</name>
<feature type="domain" description="Fe2OG dioxygenase" evidence="7">
    <location>
        <begin position="116"/>
        <end position="225"/>
    </location>
</feature>
<reference evidence="8 9" key="1">
    <citation type="journal article" date="2019" name="Int. J. Syst. Evol. Microbiol.">
        <title>The Global Catalogue of Microorganisms (GCM) 10K type strain sequencing project: providing services to taxonomists for standard genome sequencing and annotation.</title>
        <authorList>
            <consortium name="The Broad Institute Genomics Platform"/>
            <consortium name="The Broad Institute Genome Sequencing Center for Infectious Disease"/>
            <person name="Wu L."/>
            <person name="Ma J."/>
        </authorList>
    </citation>
    <scope>NUCLEOTIDE SEQUENCE [LARGE SCALE GENOMIC DNA]</scope>
    <source>
        <strain evidence="8 9">JCM 16343</strain>
    </source>
</reference>
<dbReference type="Pfam" id="PF13640">
    <property type="entry name" value="2OG-FeII_Oxy_3"/>
    <property type="match status" value="1"/>
</dbReference>
<gene>
    <name evidence="8" type="ORF">GCM10009129_15470</name>
</gene>
<sequence length="236" mass="26477">MTTITSNLELTRAALTDDLSLVPETQQALSAETFTVDWEARLDNEALDALTGNGWVVLDEVFSPEALAALQEESGFVDYRAAALTAGIQIKDIRGDRIRWISQDFFAGFYYLSSINALAALLNRYLFAGIRHSEAHYACYPIGFGYQWHSDNPAGRDERVISAVFYLNDDWTDADGGALEVVDNHGVHHEVNPVANRLVIFDSNLRHQVQTAHRQRYSIATWMRRDGLVPFVNDTP</sequence>
<evidence type="ECO:0000256" key="1">
    <source>
        <dbReference type="ARBA" id="ARBA00001961"/>
    </source>
</evidence>
<keyword evidence="4" id="KW-0223">Dioxygenase</keyword>